<keyword evidence="3" id="KW-0808">Transferase</keyword>
<sequence length="617" mass="68899">MTLTLLNNRYQVLRVLGTGGFGKTFLAEDTQMPSGKRCVIKQLMPVINNPQLYQLIQERFQKEAVVLEELGDHNTQIPRLYAYFSEGGEFYLVQEYIEGQTLREKLQQQGLFNEVTVKEILINILEILEYVHGKGIVHRDIKPENIILRSSDNKPVLIDFGAVKVTMNTEMSPSGNSIQSIVIGTPGFMPMEQIAGRPIFASDLYSLGLTVICLLTGKIPQDLPTDPNMGNILWRHFVPYLNVNFGDILDKAISYNPCDRYLNAREMLTALQTLSNPVAPAFVPTPAVIPVPSPSSLENTIVVSSGNDLQNSHQTNQNTARGGIILASIIASGLIGASIIIGFAINKSPLPIESSNNKNTSVSSSASQENQKTAISNINSPINSESPLPPSSAKTETNNQQLSDSSTLNNSIYFVADSTFSDLQTATKEADNLQVKGYSQAGIFWIPDYPNLSDKPLYQVYANQFSDLTNCINFLKTYGKINSDSYCVLASKDANTSPNRVFFKEISHISISNTSPINTTNANTQNYFWISQRRVTETDLAGKDGYELDIMRNTVFAVKGRRFDTPGLQEYFNQQSWYNPRYSPNQFPMSLLSKLEQQNVEYIAKYQDRNNLRYFKQ</sequence>
<dbReference type="Pfam" id="PF00069">
    <property type="entry name" value="Pkinase"/>
    <property type="match status" value="1"/>
</dbReference>
<dbReference type="GO" id="GO:0005524">
    <property type="term" value="F:ATP binding"/>
    <property type="evidence" value="ECO:0007669"/>
    <property type="project" value="UniProtKB-UniRule"/>
</dbReference>
<dbReference type="CDD" id="cd14014">
    <property type="entry name" value="STKc_PknB_like"/>
    <property type="match status" value="1"/>
</dbReference>
<evidence type="ECO:0000313" key="14">
    <source>
        <dbReference type="Proteomes" id="UP000239589"/>
    </source>
</evidence>
<dbReference type="Gene3D" id="1.20.58.1690">
    <property type="match status" value="1"/>
</dbReference>
<dbReference type="Pfam" id="PF13308">
    <property type="entry name" value="YARHG"/>
    <property type="match status" value="1"/>
</dbReference>
<keyword evidence="14" id="KW-1185">Reference proteome</keyword>
<dbReference type="PANTHER" id="PTHR24363">
    <property type="entry name" value="SERINE/THREONINE PROTEIN KINASE"/>
    <property type="match status" value="1"/>
</dbReference>
<comment type="caution">
    <text evidence="13">The sequence shown here is derived from an EMBL/GenBank/DDBJ whole genome shotgun (WGS) entry which is preliminary data.</text>
</comment>
<dbReference type="Gene3D" id="1.10.510.10">
    <property type="entry name" value="Transferase(Phosphotransferase) domain 1"/>
    <property type="match status" value="1"/>
</dbReference>
<feature type="binding site" evidence="9">
    <location>
        <position position="41"/>
    </location>
    <ligand>
        <name>ATP</name>
        <dbReference type="ChEBI" id="CHEBI:30616"/>
    </ligand>
</feature>
<dbReference type="SUPFAM" id="SSF56112">
    <property type="entry name" value="Protein kinase-like (PK-like)"/>
    <property type="match status" value="1"/>
</dbReference>
<dbReference type="SMART" id="SM00220">
    <property type="entry name" value="S_TKc"/>
    <property type="match status" value="1"/>
</dbReference>
<dbReference type="EC" id="2.7.11.1" evidence="1"/>
<comment type="catalytic activity">
    <reaction evidence="7">
        <text>L-threonyl-[protein] + ATP = O-phospho-L-threonyl-[protein] + ADP + H(+)</text>
        <dbReference type="Rhea" id="RHEA:46608"/>
        <dbReference type="Rhea" id="RHEA-COMP:11060"/>
        <dbReference type="Rhea" id="RHEA-COMP:11605"/>
        <dbReference type="ChEBI" id="CHEBI:15378"/>
        <dbReference type="ChEBI" id="CHEBI:30013"/>
        <dbReference type="ChEBI" id="CHEBI:30616"/>
        <dbReference type="ChEBI" id="CHEBI:61977"/>
        <dbReference type="ChEBI" id="CHEBI:456216"/>
        <dbReference type="EC" id="2.7.11.1"/>
    </reaction>
</comment>
<dbReference type="InterPro" id="IPR011009">
    <property type="entry name" value="Kinase-like_dom_sf"/>
</dbReference>
<evidence type="ECO:0000256" key="7">
    <source>
        <dbReference type="ARBA" id="ARBA00047899"/>
    </source>
</evidence>
<evidence type="ECO:0000256" key="8">
    <source>
        <dbReference type="ARBA" id="ARBA00048679"/>
    </source>
</evidence>
<evidence type="ECO:0000256" key="5">
    <source>
        <dbReference type="ARBA" id="ARBA00022777"/>
    </source>
</evidence>
<dbReference type="InterPro" id="IPR025582">
    <property type="entry name" value="YARHG_dom"/>
</dbReference>
<keyword evidence="2 13" id="KW-0723">Serine/threonine-protein kinase</keyword>
<dbReference type="Proteomes" id="UP000239589">
    <property type="component" value="Unassembled WGS sequence"/>
</dbReference>
<feature type="compositionally biased region" description="Low complexity" evidence="10">
    <location>
        <begin position="355"/>
        <end position="367"/>
    </location>
</feature>
<gene>
    <name evidence="13" type="ORF">CUN59_12555</name>
</gene>
<keyword evidence="4 9" id="KW-0547">Nucleotide-binding</keyword>
<dbReference type="OrthoDB" id="428678at2"/>
<protein>
    <recommendedName>
        <fullName evidence="1">non-specific serine/threonine protein kinase</fullName>
        <ecNumber evidence="1">2.7.11.1</ecNumber>
    </recommendedName>
</protein>
<accession>A0A2S6CTQ2</accession>
<dbReference type="InterPro" id="IPR000719">
    <property type="entry name" value="Prot_kinase_dom"/>
</dbReference>
<feature type="transmembrane region" description="Helical" evidence="11">
    <location>
        <begin position="324"/>
        <end position="345"/>
    </location>
</feature>
<feature type="region of interest" description="Disordered" evidence="10">
    <location>
        <begin position="355"/>
        <end position="404"/>
    </location>
</feature>
<feature type="compositionally biased region" description="Polar residues" evidence="10">
    <location>
        <begin position="393"/>
        <end position="404"/>
    </location>
</feature>
<evidence type="ECO:0000256" key="4">
    <source>
        <dbReference type="ARBA" id="ARBA00022741"/>
    </source>
</evidence>
<dbReference type="EMBL" id="PGEM01000084">
    <property type="protein sequence ID" value="PPJ62980.1"/>
    <property type="molecule type" value="Genomic_DNA"/>
</dbReference>
<feature type="compositionally biased region" description="Low complexity" evidence="10">
    <location>
        <begin position="375"/>
        <end position="386"/>
    </location>
</feature>
<reference evidence="13 14" key="1">
    <citation type="submission" date="2018-02" db="EMBL/GenBank/DDBJ databases">
        <title>Discovery of a pederin family compound in a non-symbiotic bloom-forming cyanobacterium.</title>
        <authorList>
            <person name="Kust A."/>
            <person name="Mares J."/>
            <person name="Jokela J."/>
            <person name="Urajova P."/>
            <person name="Hajek J."/>
            <person name="Saurav K."/>
            <person name="Voracova K."/>
            <person name="Fewer D.P."/>
            <person name="Haapaniemi E."/>
            <person name="Permi P."/>
            <person name="Rehakova K."/>
            <person name="Sivonen K."/>
            <person name="Hrouzek P."/>
        </authorList>
    </citation>
    <scope>NUCLEOTIDE SEQUENCE [LARGE SCALE GENOMIC DNA]</scope>
    <source>
        <strain evidence="13 14">CHARLIE-1</strain>
    </source>
</reference>
<dbReference type="PROSITE" id="PS00108">
    <property type="entry name" value="PROTEIN_KINASE_ST"/>
    <property type="match status" value="1"/>
</dbReference>
<dbReference type="InterPro" id="IPR038434">
    <property type="entry name" value="YARHG_sf"/>
</dbReference>
<keyword evidence="11" id="KW-0812">Transmembrane</keyword>
<dbReference type="RefSeq" id="WP_104388168.1">
    <property type="nucleotide sequence ID" value="NZ_PGEM01000084.1"/>
</dbReference>
<evidence type="ECO:0000256" key="11">
    <source>
        <dbReference type="SAM" id="Phobius"/>
    </source>
</evidence>
<dbReference type="PROSITE" id="PS00107">
    <property type="entry name" value="PROTEIN_KINASE_ATP"/>
    <property type="match status" value="1"/>
</dbReference>
<dbReference type="InterPro" id="IPR017441">
    <property type="entry name" value="Protein_kinase_ATP_BS"/>
</dbReference>
<evidence type="ECO:0000256" key="9">
    <source>
        <dbReference type="PROSITE-ProRule" id="PRU10141"/>
    </source>
</evidence>
<feature type="domain" description="Protein kinase" evidence="12">
    <location>
        <begin position="10"/>
        <end position="274"/>
    </location>
</feature>
<dbReference type="SMART" id="SM01324">
    <property type="entry name" value="YARHG"/>
    <property type="match status" value="1"/>
</dbReference>
<keyword evidence="5 13" id="KW-0418">Kinase</keyword>
<dbReference type="PANTHER" id="PTHR24363:SF0">
    <property type="entry name" value="SERINE_THREONINE KINASE LIKE DOMAIN CONTAINING 1"/>
    <property type="match status" value="1"/>
</dbReference>
<organism evidence="13 14">
    <name type="scientific">Cuspidothrix issatschenkoi CHARLIE-1</name>
    <dbReference type="NCBI Taxonomy" id="2052836"/>
    <lineage>
        <taxon>Bacteria</taxon>
        <taxon>Bacillati</taxon>
        <taxon>Cyanobacteriota</taxon>
        <taxon>Cyanophyceae</taxon>
        <taxon>Nostocales</taxon>
        <taxon>Aphanizomenonaceae</taxon>
        <taxon>Cuspidothrix</taxon>
    </lineage>
</organism>
<keyword evidence="11" id="KW-0472">Membrane</keyword>
<dbReference type="AlphaFoldDB" id="A0A2S6CTQ2"/>
<keyword evidence="6 9" id="KW-0067">ATP-binding</keyword>
<comment type="catalytic activity">
    <reaction evidence="8">
        <text>L-seryl-[protein] + ATP = O-phospho-L-seryl-[protein] + ADP + H(+)</text>
        <dbReference type="Rhea" id="RHEA:17989"/>
        <dbReference type="Rhea" id="RHEA-COMP:9863"/>
        <dbReference type="Rhea" id="RHEA-COMP:11604"/>
        <dbReference type="ChEBI" id="CHEBI:15378"/>
        <dbReference type="ChEBI" id="CHEBI:29999"/>
        <dbReference type="ChEBI" id="CHEBI:30616"/>
        <dbReference type="ChEBI" id="CHEBI:83421"/>
        <dbReference type="ChEBI" id="CHEBI:456216"/>
        <dbReference type="EC" id="2.7.11.1"/>
    </reaction>
</comment>
<evidence type="ECO:0000313" key="13">
    <source>
        <dbReference type="EMBL" id="PPJ62980.1"/>
    </source>
</evidence>
<keyword evidence="11" id="KW-1133">Transmembrane helix</keyword>
<evidence type="ECO:0000256" key="6">
    <source>
        <dbReference type="ARBA" id="ARBA00022840"/>
    </source>
</evidence>
<dbReference type="GO" id="GO:0004674">
    <property type="term" value="F:protein serine/threonine kinase activity"/>
    <property type="evidence" value="ECO:0007669"/>
    <property type="project" value="UniProtKB-KW"/>
</dbReference>
<dbReference type="InterPro" id="IPR008271">
    <property type="entry name" value="Ser/Thr_kinase_AS"/>
</dbReference>
<evidence type="ECO:0000256" key="2">
    <source>
        <dbReference type="ARBA" id="ARBA00022527"/>
    </source>
</evidence>
<dbReference type="PROSITE" id="PS50011">
    <property type="entry name" value="PROTEIN_KINASE_DOM"/>
    <property type="match status" value="1"/>
</dbReference>
<evidence type="ECO:0000256" key="10">
    <source>
        <dbReference type="SAM" id="MobiDB-lite"/>
    </source>
</evidence>
<evidence type="ECO:0000256" key="1">
    <source>
        <dbReference type="ARBA" id="ARBA00012513"/>
    </source>
</evidence>
<proteinExistence type="predicted"/>
<name>A0A2S6CTQ2_9CYAN</name>
<evidence type="ECO:0000256" key="3">
    <source>
        <dbReference type="ARBA" id="ARBA00022679"/>
    </source>
</evidence>
<evidence type="ECO:0000259" key="12">
    <source>
        <dbReference type="PROSITE" id="PS50011"/>
    </source>
</evidence>